<dbReference type="Proteomes" id="UP001209878">
    <property type="component" value="Unassembled WGS sequence"/>
</dbReference>
<dbReference type="AlphaFoldDB" id="A0AAD9KJI2"/>
<comment type="caution">
    <text evidence="1">The sequence shown here is derived from an EMBL/GenBank/DDBJ whole genome shotgun (WGS) entry which is preliminary data.</text>
</comment>
<evidence type="ECO:0000313" key="2">
    <source>
        <dbReference type="Proteomes" id="UP001209878"/>
    </source>
</evidence>
<organism evidence="1 2">
    <name type="scientific">Ridgeia piscesae</name>
    <name type="common">Tubeworm</name>
    <dbReference type="NCBI Taxonomy" id="27915"/>
    <lineage>
        <taxon>Eukaryota</taxon>
        <taxon>Metazoa</taxon>
        <taxon>Spiralia</taxon>
        <taxon>Lophotrochozoa</taxon>
        <taxon>Annelida</taxon>
        <taxon>Polychaeta</taxon>
        <taxon>Sedentaria</taxon>
        <taxon>Canalipalpata</taxon>
        <taxon>Sabellida</taxon>
        <taxon>Siboglinidae</taxon>
        <taxon>Ridgeia</taxon>
    </lineage>
</organism>
<accession>A0AAD9KJI2</accession>
<keyword evidence="2" id="KW-1185">Reference proteome</keyword>
<proteinExistence type="predicted"/>
<name>A0AAD9KJI2_RIDPI</name>
<protein>
    <submittedName>
        <fullName evidence="1">Uncharacterized protein</fullName>
    </submittedName>
</protein>
<sequence length="146" mass="16688">MAAVATVKLFDKLFAKLTVLSGRNVTCDSTEHRDVKFPADTWSCYNIRVNGRRLRYWYIPGFGAETHCSDGKKKNDGLNDIAALCRALFKAHDIKRNLWTAYVNDASCRHSTKERVVFRKLNGKYQFDTFPAGRGYILLLRCMTDA</sequence>
<evidence type="ECO:0000313" key="1">
    <source>
        <dbReference type="EMBL" id="KAK2171855.1"/>
    </source>
</evidence>
<gene>
    <name evidence="1" type="ORF">NP493_1019g00041</name>
</gene>
<reference evidence="1" key="1">
    <citation type="journal article" date="2023" name="Mol. Biol. Evol.">
        <title>Third-Generation Sequencing Reveals the Adaptive Role of the Epigenome in Three Deep-Sea Polychaetes.</title>
        <authorList>
            <person name="Perez M."/>
            <person name="Aroh O."/>
            <person name="Sun Y."/>
            <person name="Lan Y."/>
            <person name="Juniper S.K."/>
            <person name="Young C.R."/>
            <person name="Angers B."/>
            <person name="Qian P.Y."/>
        </authorList>
    </citation>
    <scope>NUCLEOTIDE SEQUENCE</scope>
    <source>
        <strain evidence="1">R07B-5</strain>
    </source>
</reference>
<dbReference type="EMBL" id="JAODUO010001017">
    <property type="protein sequence ID" value="KAK2171855.1"/>
    <property type="molecule type" value="Genomic_DNA"/>
</dbReference>